<dbReference type="GeneID" id="8236671"/>
<dbReference type="EMBL" id="AAZO01001969">
    <property type="status" value="NOT_ANNOTATED_CDS"/>
    <property type="molecule type" value="Genomic_DNA"/>
</dbReference>
<dbReference type="CTD" id="8236671"/>
<protein>
    <submittedName>
        <fullName evidence="2 3">Uncharacterized protein</fullName>
    </submittedName>
</protein>
<proteinExistence type="predicted"/>
<sequence>MRLLWFCFLILTVFEFTSTGVYGQDFEVPVQLIGFPVIMIAVKLSNFVKKLAYAVNPSTYHKRGKRSAFPDEMNVMEVERKLIEEMGEKFCVYENVCEKYAERANKLETENKVLDWDNVFAMYEDKPVDSRKYYLLSVFLGDIVGSPDLCRSLAKRGRSYNNNYNLIFEICIPDRIIFIIIFSFKKKT</sequence>
<dbReference type="EnsemblMetazoa" id="PHUM169200-RA">
    <property type="protein sequence ID" value="PHUM169200-PA"/>
    <property type="gene ID" value="PHUM169200"/>
</dbReference>
<feature type="chain" id="PRO_5014570088" evidence="1">
    <location>
        <begin position="24"/>
        <end position="188"/>
    </location>
</feature>
<reference evidence="2" key="1">
    <citation type="submission" date="2007-04" db="EMBL/GenBank/DDBJ databases">
        <title>Annotation of Pediculus humanus corporis strain USDA.</title>
        <authorList>
            <person name="Kirkness E."/>
            <person name="Hannick L."/>
            <person name="Hass B."/>
            <person name="Bruggner R."/>
            <person name="Lawson D."/>
            <person name="Bidwell S."/>
            <person name="Joardar V."/>
            <person name="Caler E."/>
            <person name="Walenz B."/>
            <person name="Inman J."/>
            <person name="Schobel S."/>
            <person name="Galinsky K."/>
            <person name="Amedeo P."/>
            <person name="Strausberg R."/>
        </authorList>
    </citation>
    <scope>NUCLEOTIDE SEQUENCE</scope>
    <source>
        <strain evidence="2">USDA</strain>
    </source>
</reference>
<keyword evidence="1" id="KW-0732">Signal</keyword>
<dbReference type="AlphaFoldDB" id="E0VFX3"/>
<dbReference type="VEuPathDB" id="VectorBase:PHUM169200"/>
<dbReference type="FunCoup" id="E0VFX3">
    <property type="interactions" value="1"/>
</dbReference>
<dbReference type="EMBL" id="DS235127">
    <property type="protein sequence ID" value="EEB12279.1"/>
    <property type="molecule type" value="Genomic_DNA"/>
</dbReference>
<dbReference type="KEGG" id="phu:Phum_PHUM169200"/>
<dbReference type="eggNOG" id="ENOG502S4UP">
    <property type="taxonomic scope" value="Eukaryota"/>
</dbReference>
<evidence type="ECO:0000313" key="3">
    <source>
        <dbReference type="EnsemblMetazoa" id="PHUM169200-PA"/>
    </source>
</evidence>
<dbReference type="Proteomes" id="UP000009046">
    <property type="component" value="Unassembled WGS sequence"/>
</dbReference>
<dbReference type="OrthoDB" id="8174264at2759"/>
<reference evidence="2" key="2">
    <citation type="submission" date="2007-04" db="EMBL/GenBank/DDBJ databases">
        <title>The genome of the human body louse.</title>
        <authorList>
            <consortium name="The Human Body Louse Genome Consortium"/>
            <person name="Kirkness E."/>
            <person name="Walenz B."/>
            <person name="Hass B."/>
            <person name="Bruggner R."/>
            <person name="Strausberg R."/>
        </authorList>
    </citation>
    <scope>NUCLEOTIDE SEQUENCE</scope>
    <source>
        <strain evidence="2">USDA</strain>
    </source>
</reference>
<dbReference type="RefSeq" id="XP_002425017.1">
    <property type="nucleotide sequence ID" value="XM_002424972.1"/>
</dbReference>
<evidence type="ECO:0000313" key="2">
    <source>
        <dbReference type="EMBL" id="EEB12279.1"/>
    </source>
</evidence>
<accession>E0VFX3</accession>
<evidence type="ECO:0000313" key="4">
    <source>
        <dbReference type="Proteomes" id="UP000009046"/>
    </source>
</evidence>
<organism>
    <name type="scientific">Pediculus humanus subsp. corporis</name>
    <name type="common">Body louse</name>
    <dbReference type="NCBI Taxonomy" id="121224"/>
    <lineage>
        <taxon>Eukaryota</taxon>
        <taxon>Metazoa</taxon>
        <taxon>Ecdysozoa</taxon>
        <taxon>Arthropoda</taxon>
        <taxon>Hexapoda</taxon>
        <taxon>Insecta</taxon>
        <taxon>Pterygota</taxon>
        <taxon>Neoptera</taxon>
        <taxon>Paraneoptera</taxon>
        <taxon>Psocodea</taxon>
        <taxon>Troctomorpha</taxon>
        <taxon>Phthiraptera</taxon>
        <taxon>Anoplura</taxon>
        <taxon>Pediculidae</taxon>
        <taxon>Pediculus</taxon>
    </lineage>
</organism>
<dbReference type="HOGENOM" id="CLU_121608_0_0_1"/>
<keyword evidence="4" id="KW-1185">Reference proteome</keyword>
<dbReference type="InParanoid" id="E0VFX3"/>
<dbReference type="OMA" id="PRACILE"/>
<feature type="signal peptide" evidence="1">
    <location>
        <begin position="1"/>
        <end position="23"/>
    </location>
</feature>
<name>E0VFX3_PEDHC</name>
<evidence type="ECO:0000256" key="1">
    <source>
        <dbReference type="SAM" id="SignalP"/>
    </source>
</evidence>
<gene>
    <name evidence="3" type="primary">8236671</name>
    <name evidence="2" type="ORF">Phum_PHUM169200</name>
</gene>
<reference evidence="3" key="3">
    <citation type="submission" date="2021-02" db="UniProtKB">
        <authorList>
            <consortium name="EnsemblMetazoa"/>
        </authorList>
    </citation>
    <scope>IDENTIFICATION</scope>
    <source>
        <strain evidence="3">USDA</strain>
    </source>
</reference>